<organism evidence="2">
    <name type="scientific">Ixodes ricinus</name>
    <name type="common">Common tick</name>
    <name type="synonym">Acarus ricinus</name>
    <dbReference type="NCBI Taxonomy" id="34613"/>
    <lineage>
        <taxon>Eukaryota</taxon>
        <taxon>Metazoa</taxon>
        <taxon>Ecdysozoa</taxon>
        <taxon>Arthropoda</taxon>
        <taxon>Chelicerata</taxon>
        <taxon>Arachnida</taxon>
        <taxon>Acari</taxon>
        <taxon>Parasitiformes</taxon>
        <taxon>Ixodida</taxon>
        <taxon>Ixodoidea</taxon>
        <taxon>Ixodidae</taxon>
        <taxon>Ixodinae</taxon>
        <taxon>Ixodes</taxon>
    </lineage>
</organism>
<protein>
    <recommendedName>
        <fullName evidence="1">Reverse transcriptase zinc-binding domain-containing protein</fullName>
    </recommendedName>
</protein>
<dbReference type="InterPro" id="IPR026960">
    <property type="entry name" value="RVT-Znf"/>
</dbReference>
<dbReference type="EMBL" id="GADI01007273">
    <property type="protein sequence ID" value="JAA66535.1"/>
    <property type="molecule type" value="mRNA"/>
</dbReference>
<evidence type="ECO:0000313" key="2">
    <source>
        <dbReference type="EMBL" id="JAA66535.1"/>
    </source>
</evidence>
<feature type="domain" description="Reverse transcriptase zinc-binding" evidence="1">
    <location>
        <begin position="152"/>
        <end position="232"/>
    </location>
</feature>
<dbReference type="Pfam" id="PF13966">
    <property type="entry name" value="zf-RVT"/>
    <property type="match status" value="1"/>
</dbReference>
<evidence type="ECO:0000259" key="1">
    <source>
        <dbReference type="Pfam" id="PF13966"/>
    </source>
</evidence>
<proteinExistence type="evidence at transcript level"/>
<reference evidence="2" key="1">
    <citation type="submission" date="2012-12" db="EMBL/GenBank/DDBJ databases">
        <title>Identification and characterization of a phenylalanine ammonia-lyase gene family in Isatis indigotica Fort.</title>
        <authorList>
            <person name="Liu Q."/>
            <person name="Chen J."/>
            <person name="Zhou X."/>
            <person name="Di P."/>
            <person name="Xiao Y."/>
            <person name="Xuan H."/>
            <person name="Zhang L."/>
            <person name="Chen W."/>
        </authorList>
    </citation>
    <scope>NUCLEOTIDE SEQUENCE</scope>
    <source>
        <tissue evidence="2">Salivary gland</tissue>
    </source>
</reference>
<name>A0A0K8R5U8_IXORI</name>
<dbReference type="AlphaFoldDB" id="A0A0K8R5U8"/>
<accession>A0A0K8R5U8</accession>
<sequence>MFIVAKIWYVLQAMWMSRINIQKMHASRVFAVFVWGSGWERMSRTNLFRAVQSGGLGLPHLFLRQVVSRFVFLRDQKNPFLRTVLQVALRNALPEFIVSSADVRFSRVRGFLYEVVQAFRFSKVRFSMEYLSVVSRKRLYKDLEDVVFPVPLYRSLFAEDKGKDVLKRVKKMPVRPSVKSFFFKLHSNTLPVKPWLQEKGLFVPWSIDCLLCKKPETIDHIFLDCWDAVFHWDILQRTLKKCLPITPHGIRFLTTDNEEDVPYDTFMVLSLHSMWKSRMAVRNADLVARPVRDYFIESMCYLREVIKLQSEPPEWLSVLDNLVDLKPF</sequence>